<name>A0P7I7_9PROT</name>
<dbReference type="PANTHER" id="PTHR43080:SF2">
    <property type="entry name" value="CBS DOMAIN-CONTAINING PROTEIN"/>
    <property type="match status" value="1"/>
</dbReference>
<dbReference type="InterPro" id="IPR051257">
    <property type="entry name" value="Diverse_CBS-Domain"/>
</dbReference>
<dbReference type="InterPro" id="IPR046342">
    <property type="entry name" value="CBS_dom_sf"/>
</dbReference>
<evidence type="ECO:0000313" key="5">
    <source>
        <dbReference type="Proteomes" id="UP000054262"/>
    </source>
</evidence>
<dbReference type="AlphaFoldDB" id="A0P7I7"/>
<dbReference type="InterPro" id="IPR044725">
    <property type="entry name" value="CBSX3_CBS_dom"/>
</dbReference>
<feature type="domain" description="CBS" evidence="3">
    <location>
        <begin position="19"/>
        <end position="75"/>
    </location>
</feature>
<evidence type="ECO:0000313" key="4">
    <source>
        <dbReference type="EMBL" id="EAV47497.1"/>
    </source>
</evidence>
<dbReference type="CDD" id="cd04623">
    <property type="entry name" value="CBS_pair_bac_euk"/>
    <property type="match status" value="1"/>
</dbReference>
<feature type="domain" description="CBS" evidence="3">
    <location>
        <begin position="84"/>
        <end position="140"/>
    </location>
</feature>
<gene>
    <name evidence="4" type="ORF">MB2181_05450</name>
</gene>
<evidence type="ECO:0000256" key="1">
    <source>
        <dbReference type="ARBA" id="ARBA00023122"/>
    </source>
</evidence>
<dbReference type="Gene3D" id="3.10.580.10">
    <property type="entry name" value="CBS-domain"/>
    <property type="match status" value="1"/>
</dbReference>
<dbReference type="InterPro" id="IPR000644">
    <property type="entry name" value="CBS_dom"/>
</dbReference>
<comment type="caution">
    <text evidence="4">The sequence shown here is derived from an EMBL/GenBank/DDBJ whole genome shotgun (WGS) entry which is preliminary data.</text>
</comment>
<reference evidence="4 5" key="1">
    <citation type="submission" date="2006-11" db="EMBL/GenBank/DDBJ databases">
        <authorList>
            <person name="Giovannoni S."/>
            <person name="Vergin K."/>
            <person name="Ferriera S."/>
            <person name="Johnson J."/>
            <person name="Kravitz S."/>
            <person name="Beeson K."/>
            <person name="Sutton G."/>
            <person name="Rogers Y.-H."/>
            <person name="Friedman R."/>
            <person name="Frazier M."/>
            <person name="Venter J.C."/>
        </authorList>
    </citation>
    <scope>NUCLEOTIDE SEQUENCE [LARGE SCALE GENOMIC DNA]</scope>
    <source>
        <strain evidence="4 5">HTCC2181</strain>
    </source>
</reference>
<evidence type="ECO:0000259" key="3">
    <source>
        <dbReference type="PROSITE" id="PS51371"/>
    </source>
</evidence>
<keyword evidence="5" id="KW-1185">Reference proteome</keyword>
<organism evidence="4 5">
    <name type="scientific">Methylophilales bacterium HTCC2181</name>
    <dbReference type="NCBI Taxonomy" id="383631"/>
    <lineage>
        <taxon>Bacteria</taxon>
        <taxon>Pseudomonadati</taxon>
        <taxon>Pseudomonadota</taxon>
        <taxon>Betaproteobacteria</taxon>
        <taxon>Nitrosomonadales</taxon>
        <taxon>OM43 clade</taxon>
    </lineage>
</organism>
<evidence type="ECO:0000256" key="2">
    <source>
        <dbReference type="PROSITE-ProRule" id="PRU00703"/>
    </source>
</evidence>
<dbReference type="Pfam" id="PF00571">
    <property type="entry name" value="CBS"/>
    <property type="match status" value="2"/>
</dbReference>
<accession>A0P7I7</accession>
<keyword evidence="1 2" id="KW-0129">CBS domain</keyword>
<dbReference type="PANTHER" id="PTHR43080">
    <property type="entry name" value="CBS DOMAIN-CONTAINING PROTEIN CBSX3, MITOCHONDRIAL"/>
    <property type="match status" value="1"/>
</dbReference>
<dbReference type="OrthoDB" id="9807125at2"/>
<proteinExistence type="predicted"/>
<dbReference type="Proteomes" id="UP000054262">
    <property type="component" value="Unassembled WGS sequence"/>
</dbReference>
<dbReference type="PROSITE" id="PS51371">
    <property type="entry name" value="CBS"/>
    <property type="match status" value="2"/>
</dbReference>
<protein>
    <submittedName>
        <fullName evidence="4">CBS</fullName>
    </submittedName>
</protein>
<dbReference type="SUPFAM" id="SSF54631">
    <property type="entry name" value="CBS-domain pair"/>
    <property type="match status" value="1"/>
</dbReference>
<sequence>MKKTNTKTRTVLEILNEKDIKEIVTVEPARSIFDALTIMAQYKIGALIVMKGSKMVGIISERDYAREIFIEGRSSRDTKVQEIMTKKVLTLSADDKFDKGLDIMTKKRIRHLPVMHGKELVGMVSQGDLVKEMIAYQKALIKELEAFVYW</sequence>
<dbReference type="SMART" id="SM00116">
    <property type="entry name" value="CBS"/>
    <property type="match status" value="2"/>
</dbReference>
<dbReference type="EMBL" id="AAUX01000001">
    <property type="protein sequence ID" value="EAV47497.1"/>
    <property type="molecule type" value="Genomic_DNA"/>
</dbReference>